<dbReference type="AlphaFoldDB" id="A0AAE3NW11"/>
<dbReference type="PROSITE" id="PS01173">
    <property type="entry name" value="LIPASE_GDXG_HIS"/>
    <property type="match status" value="1"/>
</dbReference>
<dbReference type="GO" id="GO:0019433">
    <property type="term" value="P:triglyceride catabolic process"/>
    <property type="evidence" value="ECO:0007669"/>
    <property type="project" value="TreeGrafter"/>
</dbReference>
<proteinExistence type="inferred from homology"/>
<organism evidence="4 5">
    <name type="scientific">Psychromarinibacter sediminicola</name>
    <dbReference type="NCBI Taxonomy" id="3033385"/>
    <lineage>
        <taxon>Bacteria</taxon>
        <taxon>Pseudomonadati</taxon>
        <taxon>Pseudomonadota</taxon>
        <taxon>Alphaproteobacteria</taxon>
        <taxon>Rhodobacterales</taxon>
        <taxon>Paracoccaceae</taxon>
        <taxon>Psychromarinibacter</taxon>
    </lineage>
</organism>
<evidence type="ECO:0000313" key="4">
    <source>
        <dbReference type="EMBL" id="MDF0603162.1"/>
    </source>
</evidence>
<evidence type="ECO:0000256" key="1">
    <source>
        <dbReference type="ARBA" id="ARBA00010515"/>
    </source>
</evidence>
<comment type="caution">
    <text evidence="4">The sequence shown here is derived from an EMBL/GenBank/DDBJ whole genome shotgun (WGS) entry which is preliminary data.</text>
</comment>
<dbReference type="Gene3D" id="3.40.50.1820">
    <property type="entry name" value="alpha/beta hydrolase"/>
    <property type="match status" value="1"/>
</dbReference>
<dbReference type="GO" id="GO:0004771">
    <property type="term" value="F:sterol ester esterase activity"/>
    <property type="evidence" value="ECO:0007669"/>
    <property type="project" value="TreeGrafter"/>
</dbReference>
<keyword evidence="2 4" id="KW-0378">Hydrolase</keyword>
<evidence type="ECO:0000256" key="2">
    <source>
        <dbReference type="ARBA" id="ARBA00022801"/>
    </source>
</evidence>
<dbReference type="InterPro" id="IPR029058">
    <property type="entry name" value="AB_hydrolase_fold"/>
</dbReference>
<evidence type="ECO:0000259" key="3">
    <source>
        <dbReference type="Pfam" id="PF07859"/>
    </source>
</evidence>
<comment type="similarity">
    <text evidence="1">Belongs to the 'GDXG' lipolytic enzyme family.</text>
</comment>
<protein>
    <submittedName>
        <fullName evidence="4">Alpha/beta hydrolase</fullName>
    </submittedName>
</protein>
<dbReference type="PANTHER" id="PTHR23025">
    <property type="entry name" value="TRIACYLGLYCEROL LIPASE"/>
    <property type="match status" value="1"/>
</dbReference>
<dbReference type="RefSeq" id="WP_275569286.1">
    <property type="nucleotide sequence ID" value="NZ_JARGYC010000078.1"/>
</dbReference>
<dbReference type="PANTHER" id="PTHR23025:SF3">
    <property type="entry name" value="HORMONE-SENSITIVE LIPASE"/>
    <property type="match status" value="1"/>
</dbReference>
<dbReference type="InterPro" id="IPR013094">
    <property type="entry name" value="AB_hydrolase_3"/>
</dbReference>
<dbReference type="GO" id="GO:0005829">
    <property type="term" value="C:cytosol"/>
    <property type="evidence" value="ECO:0007669"/>
    <property type="project" value="TreeGrafter"/>
</dbReference>
<gene>
    <name evidence="4" type="ORF">P1J78_20660</name>
</gene>
<reference evidence="4" key="1">
    <citation type="submission" date="2023-03" db="EMBL/GenBank/DDBJ databases">
        <title>Multiphase analysis and comparison of six strains from genera Psychromarinibacter, Lutimaribacter, and Maritimibacter, including a novel species: Psychromarinibacter sediminicola sp. nov.</title>
        <authorList>
            <person name="Wang Y.-H."/>
            <person name="Ye M.-Q."/>
            <person name="Du Z.-J."/>
        </authorList>
    </citation>
    <scope>NUCLEOTIDE SEQUENCE</scope>
    <source>
        <strain evidence="4">C21-152</strain>
    </source>
</reference>
<dbReference type="InterPro" id="IPR002168">
    <property type="entry name" value="Lipase_GDXG_HIS_AS"/>
</dbReference>
<dbReference type="GO" id="GO:0004806">
    <property type="term" value="F:triacylglycerol lipase activity"/>
    <property type="evidence" value="ECO:0007669"/>
    <property type="project" value="TreeGrafter"/>
</dbReference>
<dbReference type="SUPFAM" id="SSF53474">
    <property type="entry name" value="alpha/beta-Hydrolases"/>
    <property type="match status" value="1"/>
</dbReference>
<feature type="domain" description="Alpha/beta hydrolase fold-3" evidence="3">
    <location>
        <begin position="78"/>
        <end position="277"/>
    </location>
</feature>
<dbReference type="Pfam" id="PF07859">
    <property type="entry name" value="Abhydrolase_3"/>
    <property type="match status" value="1"/>
</dbReference>
<sequence>MNEPSETMRQVLTRLEQEDAGLVDPTRLAPQHGRALADLTNMRWNVPLPEMAEARTVMHAGLPARLVTPPNDSGRDAILHVHGGGWAFCSPATHEGAARRLALACCAPVLTVDYRLAPEHPWPAGLEDVTEAFRAADGPRRWSIAGDSAGANLALCATLRLVRAGERVPAQALLFYGVYAAEFDSPSYVAHADGPGLTRDKMRRYWDMYVPAPQRTDPEVAPLTATDADLAALPPLYLNAAGLDPLRSETERLFDRLRGLGRHDTCDVIPGVIHGFMQMGQVLPEASDAFARAGAVFTDRADGTEWTINKEEERP</sequence>
<accession>A0AAE3NW11</accession>
<dbReference type="Proteomes" id="UP001220964">
    <property type="component" value="Unassembled WGS sequence"/>
</dbReference>
<keyword evidence="5" id="KW-1185">Reference proteome</keyword>
<evidence type="ECO:0000313" key="5">
    <source>
        <dbReference type="Proteomes" id="UP001220964"/>
    </source>
</evidence>
<dbReference type="EMBL" id="JARGYC010000078">
    <property type="protein sequence ID" value="MDF0603162.1"/>
    <property type="molecule type" value="Genomic_DNA"/>
</dbReference>
<name>A0AAE3NW11_9RHOB</name>